<organism evidence="6 7">
    <name type="scientific">Candidatus Limisoma intestinavium</name>
    <dbReference type="NCBI Taxonomy" id="2840856"/>
    <lineage>
        <taxon>Bacteria</taxon>
        <taxon>Pseudomonadati</taxon>
        <taxon>Bacteroidota</taxon>
        <taxon>Bacteroidia</taxon>
        <taxon>Bacteroidales</taxon>
        <taxon>Candidatus Limisoma</taxon>
    </lineage>
</organism>
<dbReference type="EMBL" id="DVMS01000044">
    <property type="protein sequence ID" value="HIU38366.1"/>
    <property type="molecule type" value="Genomic_DNA"/>
</dbReference>
<dbReference type="PROSITE" id="PS50931">
    <property type="entry name" value="HTH_LYSR"/>
    <property type="match status" value="1"/>
</dbReference>
<keyword evidence="3" id="KW-0238">DNA-binding</keyword>
<evidence type="ECO:0000313" key="6">
    <source>
        <dbReference type="EMBL" id="HIU38366.1"/>
    </source>
</evidence>
<dbReference type="PRINTS" id="PR00039">
    <property type="entry name" value="HTHLYSR"/>
</dbReference>
<dbReference type="PANTHER" id="PTHR30419">
    <property type="entry name" value="HTH-TYPE TRANSCRIPTIONAL REGULATOR YBHD"/>
    <property type="match status" value="1"/>
</dbReference>
<dbReference type="FunFam" id="1.10.10.10:FF:000001">
    <property type="entry name" value="LysR family transcriptional regulator"/>
    <property type="match status" value="1"/>
</dbReference>
<reference evidence="6" key="1">
    <citation type="submission" date="2020-10" db="EMBL/GenBank/DDBJ databases">
        <authorList>
            <person name="Gilroy R."/>
        </authorList>
    </citation>
    <scope>NUCLEOTIDE SEQUENCE</scope>
    <source>
        <strain evidence="6">17073</strain>
    </source>
</reference>
<evidence type="ECO:0000313" key="7">
    <source>
        <dbReference type="Proteomes" id="UP000824076"/>
    </source>
</evidence>
<dbReference type="GO" id="GO:0003700">
    <property type="term" value="F:DNA-binding transcription factor activity"/>
    <property type="evidence" value="ECO:0007669"/>
    <property type="project" value="InterPro"/>
</dbReference>
<dbReference type="GO" id="GO:0003677">
    <property type="term" value="F:DNA binding"/>
    <property type="evidence" value="ECO:0007669"/>
    <property type="project" value="UniProtKB-KW"/>
</dbReference>
<reference evidence="6" key="2">
    <citation type="journal article" date="2021" name="PeerJ">
        <title>Extensive microbial diversity within the chicken gut microbiome revealed by metagenomics and culture.</title>
        <authorList>
            <person name="Gilroy R."/>
            <person name="Ravi A."/>
            <person name="Getino M."/>
            <person name="Pursley I."/>
            <person name="Horton D.L."/>
            <person name="Alikhan N.F."/>
            <person name="Baker D."/>
            <person name="Gharbi K."/>
            <person name="Hall N."/>
            <person name="Watson M."/>
            <person name="Adriaenssens E.M."/>
            <person name="Foster-Nyarko E."/>
            <person name="Jarju S."/>
            <person name="Secka A."/>
            <person name="Antonio M."/>
            <person name="Oren A."/>
            <person name="Chaudhuri R.R."/>
            <person name="La Ragione R."/>
            <person name="Hildebrand F."/>
            <person name="Pallen M.J."/>
        </authorList>
    </citation>
    <scope>NUCLEOTIDE SEQUENCE</scope>
    <source>
        <strain evidence="6">17073</strain>
    </source>
</reference>
<dbReference type="SUPFAM" id="SSF53850">
    <property type="entry name" value="Periplasmic binding protein-like II"/>
    <property type="match status" value="1"/>
</dbReference>
<evidence type="ECO:0000256" key="4">
    <source>
        <dbReference type="ARBA" id="ARBA00023163"/>
    </source>
</evidence>
<evidence type="ECO:0000256" key="2">
    <source>
        <dbReference type="ARBA" id="ARBA00023015"/>
    </source>
</evidence>
<keyword evidence="4" id="KW-0804">Transcription</keyword>
<dbReference type="Pfam" id="PF03466">
    <property type="entry name" value="LysR_substrate"/>
    <property type="match status" value="1"/>
</dbReference>
<dbReference type="InterPro" id="IPR005119">
    <property type="entry name" value="LysR_subst-bd"/>
</dbReference>
<dbReference type="Gene3D" id="3.40.190.290">
    <property type="match status" value="1"/>
</dbReference>
<dbReference type="InterPro" id="IPR036388">
    <property type="entry name" value="WH-like_DNA-bd_sf"/>
</dbReference>
<name>A0A9D1LGY5_9BACT</name>
<dbReference type="Gene3D" id="1.10.10.10">
    <property type="entry name" value="Winged helix-like DNA-binding domain superfamily/Winged helix DNA-binding domain"/>
    <property type="match status" value="1"/>
</dbReference>
<dbReference type="GO" id="GO:0005829">
    <property type="term" value="C:cytosol"/>
    <property type="evidence" value="ECO:0007669"/>
    <property type="project" value="TreeGrafter"/>
</dbReference>
<accession>A0A9D1LGY5</accession>
<dbReference type="Pfam" id="PF00126">
    <property type="entry name" value="HTH_1"/>
    <property type="match status" value="1"/>
</dbReference>
<comment type="similarity">
    <text evidence="1">Belongs to the LysR transcriptional regulatory family.</text>
</comment>
<gene>
    <name evidence="6" type="ORF">IAD18_01715</name>
</gene>
<dbReference type="SUPFAM" id="SSF46785">
    <property type="entry name" value="Winged helix' DNA-binding domain"/>
    <property type="match status" value="1"/>
</dbReference>
<evidence type="ECO:0000256" key="1">
    <source>
        <dbReference type="ARBA" id="ARBA00009437"/>
    </source>
</evidence>
<evidence type="ECO:0000259" key="5">
    <source>
        <dbReference type="PROSITE" id="PS50931"/>
    </source>
</evidence>
<comment type="caution">
    <text evidence="6">The sequence shown here is derived from an EMBL/GenBank/DDBJ whole genome shotgun (WGS) entry which is preliminary data.</text>
</comment>
<dbReference type="InterPro" id="IPR000847">
    <property type="entry name" value="LysR_HTH_N"/>
</dbReference>
<keyword evidence="2" id="KW-0805">Transcription regulation</keyword>
<feature type="domain" description="HTH lysR-type" evidence="5">
    <location>
        <begin position="1"/>
        <end position="58"/>
    </location>
</feature>
<sequence>MELRQLRSFVKLAEKLNFSEASRELCLTQSTLSQQIKTLEEEFGTKLFIRNSHSVVLTESGAELLPFARKTVGNAEECRQRMIDLQEMLVGELNIGVTYSFSPILTETIFTFMKKYKGVKLNISYKPMADLMEMLRRNEIDFVLAFKPSVPVAGIESHVLFQNYLAAIVGDSHPLASKERVSLDELAGYNLVLPSKGLQARNALDKILERYPRDFDIRMELNDPNILLDLIRHSKLVTVLAETSVLNQQGVKAIPIDVPENEMIGCVHTLVGTYHKKSTCEFVKLLRESIAVKERANAWL</sequence>
<dbReference type="PANTHER" id="PTHR30419:SF8">
    <property type="entry name" value="NITROGEN ASSIMILATION TRANSCRIPTIONAL ACTIVATOR-RELATED"/>
    <property type="match status" value="1"/>
</dbReference>
<dbReference type="InterPro" id="IPR050950">
    <property type="entry name" value="HTH-type_LysR_regulators"/>
</dbReference>
<dbReference type="CDD" id="cd05466">
    <property type="entry name" value="PBP2_LTTR_substrate"/>
    <property type="match status" value="1"/>
</dbReference>
<evidence type="ECO:0000256" key="3">
    <source>
        <dbReference type="ARBA" id="ARBA00023125"/>
    </source>
</evidence>
<dbReference type="Proteomes" id="UP000824076">
    <property type="component" value="Unassembled WGS sequence"/>
</dbReference>
<dbReference type="InterPro" id="IPR036390">
    <property type="entry name" value="WH_DNA-bd_sf"/>
</dbReference>
<proteinExistence type="inferred from homology"/>
<dbReference type="AlphaFoldDB" id="A0A9D1LGY5"/>
<protein>
    <submittedName>
        <fullName evidence="6">LysR family transcriptional regulator</fullName>
    </submittedName>
</protein>